<keyword evidence="1" id="KW-0472">Membrane</keyword>
<dbReference type="EMBL" id="RXGB01001335">
    <property type="protein sequence ID" value="TMW99356.1"/>
    <property type="molecule type" value="Genomic_DNA"/>
</dbReference>
<evidence type="ECO:0000313" key="2">
    <source>
        <dbReference type="EMBL" id="TMW99356.1"/>
    </source>
</evidence>
<dbReference type="GO" id="GO:0046872">
    <property type="term" value="F:metal ion binding"/>
    <property type="evidence" value="ECO:0007669"/>
    <property type="project" value="UniProtKB-KW"/>
</dbReference>
<proteinExistence type="predicted"/>
<evidence type="ECO:0000256" key="1">
    <source>
        <dbReference type="SAM" id="Phobius"/>
    </source>
</evidence>
<sequence length="153" mass="16981">MEIVKVVPDLVSVVLSHATILEEFQTMREKLEMKNCVLQQMRRAMHSILGLLSIFQDEKAASFDQKIIGIPAKDDRRFPVEMRPLVAFTGQVMGIEKRTFKVLVLMVGLLLNVSILKGSVIFGVVLETGADGGNDGSGNKKTIDDSRISDHRI</sequence>
<reference evidence="2" key="1">
    <citation type="submission" date="2019-05" db="EMBL/GenBank/DDBJ databases">
        <title>The de novo reference genome and transcriptome assemblies of the wild tomato species Solanum chilense.</title>
        <authorList>
            <person name="Stam R."/>
            <person name="Nosenko T."/>
            <person name="Hoerger A.C."/>
            <person name="Stephan W."/>
            <person name="Seidel M.A."/>
            <person name="Kuhn J.M.M."/>
            <person name="Haberer G."/>
            <person name="Tellier A."/>
        </authorList>
    </citation>
    <scope>NUCLEOTIDE SEQUENCE</scope>
    <source>
        <tissue evidence="2">Mature leaves</tissue>
    </source>
</reference>
<protein>
    <submittedName>
        <fullName evidence="2">Uncharacterized protein</fullName>
    </submittedName>
</protein>
<dbReference type="GO" id="GO:0005524">
    <property type="term" value="F:ATP binding"/>
    <property type="evidence" value="ECO:0007669"/>
    <property type="project" value="UniProtKB-KW"/>
</dbReference>
<gene>
    <name evidence="2" type="ORF">EJD97_002691</name>
</gene>
<accession>A0A6N2BVY3</accession>
<name>A0A6N2BVY3_SOLCI</name>
<organism evidence="2">
    <name type="scientific">Solanum chilense</name>
    <name type="common">Tomato</name>
    <name type="synonym">Lycopersicon chilense</name>
    <dbReference type="NCBI Taxonomy" id="4083"/>
    <lineage>
        <taxon>Eukaryota</taxon>
        <taxon>Viridiplantae</taxon>
        <taxon>Streptophyta</taxon>
        <taxon>Embryophyta</taxon>
        <taxon>Tracheophyta</taxon>
        <taxon>Spermatophyta</taxon>
        <taxon>Magnoliopsida</taxon>
        <taxon>eudicotyledons</taxon>
        <taxon>Gunneridae</taxon>
        <taxon>Pentapetalae</taxon>
        <taxon>asterids</taxon>
        <taxon>lamiids</taxon>
        <taxon>Solanales</taxon>
        <taxon>Solanaceae</taxon>
        <taxon>Solanoideae</taxon>
        <taxon>Solaneae</taxon>
        <taxon>Solanum</taxon>
        <taxon>Solanum subgen. Lycopersicon</taxon>
    </lineage>
</organism>
<keyword evidence="1" id="KW-0812">Transmembrane</keyword>
<dbReference type="GO" id="GO:0038199">
    <property type="term" value="F:ethylene receptor activity"/>
    <property type="evidence" value="ECO:0007669"/>
    <property type="project" value="TreeGrafter"/>
</dbReference>
<comment type="caution">
    <text evidence="2">The sequence shown here is derived from an EMBL/GenBank/DDBJ whole genome shotgun (WGS) entry which is preliminary data.</text>
</comment>
<keyword evidence="1" id="KW-1133">Transmembrane helix</keyword>
<dbReference type="PANTHER" id="PTHR24423">
    <property type="entry name" value="TWO-COMPONENT SENSOR HISTIDINE KINASE"/>
    <property type="match status" value="1"/>
</dbReference>
<dbReference type="AlphaFoldDB" id="A0A6N2BVY3"/>
<dbReference type="GO" id="GO:0051740">
    <property type="term" value="F:ethylene binding"/>
    <property type="evidence" value="ECO:0007669"/>
    <property type="project" value="TreeGrafter"/>
</dbReference>
<dbReference type="GO" id="GO:0016301">
    <property type="term" value="F:kinase activity"/>
    <property type="evidence" value="ECO:0007669"/>
    <property type="project" value="UniProtKB-KW"/>
</dbReference>
<feature type="transmembrane region" description="Helical" evidence="1">
    <location>
        <begin position="102"/>
        <end position="126"/>
    </location>
</feature>
<dbReference type="PANTHER" id="PTHR24423:SF629">
    <property type="entry name" value="PROTEIN EIN4"/>
    <property type="match status" value="1"/>
</dbReference>
<dbReference type="GO" id="GO:0005783">
    <property type="term" value="C:endoplasmic reticulum"/>
    <property type="evidence" value="ECO:0007669"/>
    <property type="project" value="TreeGrafter"/>
</dbReference>